<evidence type="ECO:0000313" key="5">
    <source>
        <dbReference type="Proteomes" id="UP001626550"/>
    </source>
</evidence>
<keyword evidence="2" id="KW-0812">Transmembrane</keyword>
<dbReference type="InterPro" id="IPR050327">
    <property type="entry name" value="Proton-linked_MCT"/>
</dbReference>
<feature type="transmembrane region" description="Helical" evidence="2">
    <location>
        <begin position="327"/>
        <end position="349"/>
    </location>
</feature>
<dbReference type="AlphaFoldDB" id="A0ABD2PQL8"/>
<feature type="transmembrane region" description="Helical" evidence="2">
    <location>
        <begin position="120"/>
        <end position="144"/>
    </location>
</feature>
<sequence length="421" mass="46113">MEVFAKITSIFDGPELPRELTVDGPMAWIVCFLVIISYAILFGPSFALPLLFHDITEEFAVTYSDLAWLIPVYYFFAFSFGPFGKATINLLGLRLSQMLATLIWTSSMLAAFFIKGLYTLIFFIAVLPGISACIQVVAMTEVIIRYFDKHFSLAVALSTCGIGLGGFIFPPIIGFLASYNHWRSVIFLLGVCQLQSIVTGASFGRPTPKTEVERIEESTLKENLLERICLNVPLLLLGFGTIFHLACNAIVASFLIPLASLQGIDQSGCVRVGFCLGLGNCIGRIMYGLMLQLCKRVTGTSILSIGGLCMALLSCCLPLFAGNLHMMSTYAFCYGFAAMAPVGLAPIYCGELVRTEQIMTAFSINLVAQGIGFVIAAPISNLLIALDETLFACFYYTGFALFATFLFYSFPLYTVLFVRNK</sequence>
<dbReference type="InterPro" id="IPR036259">
    <property type="entry name" value="MFS_trans_sf"/>
</dbReference>
<feature type="transmembrane region" description="Helical" evidence="2">
    <location>
        <begin position="396"/>
        <end position="418"/>
    </location>
</feature>
<dbReference type="PROSITE" id="PS50850">
    <property type="entry name" value="MFS"/>
    <property type="match status" value="1"/>
</dbReference>
<comment type="subcellular location">
    <subcellularLocation>
        <location evidence="1">Membrane</location>
        <topology evidence="1">Multi-pass membrane protein</topology>
    </subcellularLocation>
</comment>
<gene>
    <name evidence="4" type="ORF">Ciccas_012722</name>
</gene>
<feature type="domain" description="Major facilitator superfamily (MFS) profile" evidence="3">
    <location>
        <begin position="23"/>
        <end position="421"/>
    </location>
</feature>
<dbReference type="PANTHER" id="PTHR11360">
    <property type="entry name" value="MONOCARBOXYLATE TRANSPORTER"/>
    <property type="match status" value="1"/>
</dbReference>
<evidence type="ECO:0000313" key="4">
    <source>
        <dbReference type="EMBL" id="KAL3308741.1"/>
    </source>
</evidence>
<feature type="transmembrane region" description="Helical" evidence="2">
    <location>
        <begin position="66"/>
        <end position="83"/>
    </location>
</feature>
<evidence type="ECO:0000256" key="2">
    <source>
        <dbReference type="SAM" id="Phobius"/>
    </source>
</evidence>
<keyword evidence="5" id="KW-1185">Reference proteome</keyword>
<dbReference type="Pfam" id="PF07690">
    <property type="entry name" value="MFS_1"/>
    <property type="match status" value="1"/>
</dbReference>
<feature type="transmembrane region" description="Helical" evidence="2">
    <location>
        <begin position="234"/>
        <end position="258"/>
    </location>
</feature>
<feature type="transmembrane region" description="Helical" evidence="2">
    <location>
        <begin position="185"/>
        <end position="204"/>
    </location>
</feature>
<feature type="transmembrane region" description="Helical" evidence="2">
    <location>
        <begin position="270"/>
        <end position="290"/>
    </location>
</feature>
<evidence type="ECO:0000259" key="3">
    <source>
        <dbReference type="PROSITE" id="PS50850"/>
    </source>
</evidence>
<feature type="transmembrane region" description="Helical" evidence="2">
    <location>
        <begin position="95"/>
        <end position="114"/>
    </location>
</feature>
<dbReference type="InterPro" id="IPR020846">
    <property type="entry name" value="MFS_dom"/>
</dbReference>
<name>A0ABD2PQL8_9PLAT</name>
<proteinExistence type="predicted"/>
<accession>A0ABD2PQL8</accession>
<evidence type="ECO:0000256" key="1">
    <source>
        <dbReference type="ARBA" id="ARBA00004141"/>
    </source>
</evidence>
<dbReference type="InterPro" id="IPR011701">
    <property type="entry name" value="MFS"/>
</dbReference>
<dbReference type="PANTHER" id="PTHR11360:SF284">
    <property type="entry name" value="EG:103B4.3 PROTEIN-RELATED"/>
    <property type="match status" value="1"/>
</dbReference>
<feature type="transmembrane region" description="Helical" evidence="2">
    <location>
        <begin position="302"/>
        <end position="321"/>
    </location>
</feature>
<feature type="transmembrane region" description="Helical" evidence="2">
    <location>
        <begin position="26"/>
        <end position="46"/>
    </location>
</feature>
<dbReference type="Gene3D" id="1.20.1250.20">
    <property type="entry name" value="MFS general substrate transporter like domains"/>
    <property type="match status" value="2"/>
</dbReference>
<reference evidence="4 5" key="1">
    <citation type="submission" date="2024-11" db="EMBL/GenBank/DDBJ databases">
        <title>Adaptive evolution of stress response genes in parasites aligns with host niche diversity.</title>
        <authorList>
            <person name="Hahn C."/>
            <person name="Resl P."/>
        </authorList>
    </citation>
    <scope>NUCLEOTIDE SEQUENCE [LARGE SCALE GENOMIC DNA]</scope>
    <source>
        <strain evidence="4">EGGRZ-B1_66</strain>
        <tissue evidence="4">Body</tissue>
    </source>
</reference>
<dbReference type="EMBL" id="JBJKFK010004748">
    <property type="protein sequence ID" value="KAL3308741.1"/>
    <property type="molecule type" value="Genomic_DNA"/>
</dbReference>
<dbReference type="GO" id="GO:0016020">
    <property type="term" value="C:membrane"/>
    <property type="evidence" value="ECO:0007669"/>
    <property type="project" value="UniProtKB-SubCell"/>
</dbReference>
<feature type="transmembrane region" description="Helical" evidence="2">
    <location>
        <begin position="361"/>
        <end position="384"/>
    </location>
</feature>
<dbReference type="SUPFAM" id="SSF103473">
    <property type="entry name" value="MFS general substrate transporter"/>
    <property type="match status" value="1"/>
</dbReference>
<organism evidence="4 5">
    <name type="scientific">Cichlidogyrus casuarinus</name>
    <dbReference type="NCBI Taxonomy" id="1844966"/>
    <lineage>
        <taxon>Eukaryota</taxon>
        <taxon>Metazoa</taxon>
        <taxon>Spiralia</taxon>
        <taxon>Lophotrochozoa</taxon>
        <taxon>Platyhelminthes</taxon>
        <taxon>Monogenea</taxon>
        <taxon>Monopisthocotylea</taxon>
        <taxon>Dactylogyridea</taxon>
        <taxon>Ancyrocephalidae</taxon>
        <taxon>Cichlidogyrus</taxon>
    </lineage>
</organism>
<dbReference type="Proteomes" id="UP001626550">
    <property type="component" value="Unassembled WGS sequence"/>
</dbReference>
<protein>
    <recommendedName>
        <fullName evidence="3">Major facilitator superfamily (MFS) profile domain-containing protein</fullName>
    </recommendedName>
</protein>
<keyword evidence="2" id="KW-0472">Membrane</keyword>
<keyword evidence="2" id="KW-1133">Transmembrane helix</keyword>
<comment type="caution">
    <text evidence="4">The sequence shown here is derived from an EMBL/GenBank/DDBJ whole genome shotgun (WGS) entry which is preliminary data.</text>
</comment>
<feature type="transmembrane region" description="Helical" evidence="2">
    <location>
        <begin position="151"/>
        <end position="173"/>
    </location>
</feature>